<sequence length="76" mass="8104">MSMARLSTNASTRVLTSSARSYSTLSTRVARSAHTRTISQNASLLASARSTNFVSTRATPSFGVNARLFSTTMTAQ</sequence>
<dbReference type="Proteomes" id="UP000242770">
    <property type="component" value="Unassembled WGS sequence"/>
</dbReference>
<evidence type="ECO:0000313" key="3">
    <source>
        <dbReference type="Proteomes" id="UP000242770"/>
    </source>
</evidence>
<evidence type="ECO:0000256" key="1">
    <source>
        <dbReference type="SAM" id="MobiDB-lite"/>
    </source>
</evidence>
<dbReference type="EMBL" id="CCFA01005027">
    <property type="protein sequence ID" value="CDS02138.1"/>
    <property type="molecule type" value="Genomic_DNA"/>
</dbReference>
<keyword evidence="3" id="KW-1185">Reference proteome</keyword>
<accession>A0A0F7S3A9</accession>
<gene>
    <name evidence="2" type="primary">SSCI83040.1</name>
</gene>
<evidence type="ECO:0000313" key="2">
    <source>
        <dbReference type="EMBL" id="CDS02138.1"/>
    </source>
</evidence>
<proteinExistence type="predicted"/>
<name>A0A0F7S3A9_9BASI</name>
<protein>
    <submittedName>
        <fullName evidence="2">Uncharacterized protein</fullName>
    </submittedName>
</protein>
<feature type="non-terminal residue" evidence="2">
    <location>
        <position position="76"/>
    </location>
</feature>
<dbReference type="AlphaFoldDB" id="A0A0F7S3A9"/>
<reference evidence="3" key="1">
    <citation type="submission" date="2014-06" db="EMBL/GenBank/DDBJ databases">
        <authorList>
            <person name="Berkman P.J."/>
        </authorList>
    </citation>
    <scope>NUCLEOTIDE SEQUENCE [LARGE SCALE GENOMIC DNA]</scope>
</reference>
<organism evidence="2 3">
    <name type="scientific">Sporisorium scitamineum</name>
    <dbReference type="NCBI Taxonomy" id="49012"/>
    <lineage>
        <taxon>Eukaryota</taxon>
        <taxon>Fungi</taxon>
        <taxon>Dikarya</taxon>
        <taxon>Basidiomycota</taxon>
        <taxon>Ustilaginomycotina</taxon>
        <taxon>Ustilaginomycetes</taxon>
        <taxon>Ustilaginales</taxon>
        <taxon>Ustilaginaceae</taxon>
        <taxon>Sporisorium</taxon>
    </lineage>
</organism>
<feature type="region of interest" description="Disordered" evidence="1">
    <location>
        <begin position="1"/>
        <end position="33"/>
    </location>
</feature>